<dbReference type="AlphaFoldDB" id="A0A1X0QD18"/>
<evidence type="ECO:0000313" key="1">
    <source>
        <dbReference type="EMBL" id="ORD97676.1"/>
    </source>
</evidence>
<accession>A0A1X0QD18</accession>
<dbReference type="VEuPathDB" id="MicrosporidiaDB:A0H76_2071"/>
<proteinExistence type="predicted"/>
<protein>
    <submittedName>
        <fullName evidence="1">Uncharacterized protein</fullName>
    </submittedName>
</protein>
<name>A0A1X0QD18_9MICR</name>
<comment type="caution">
    <text evidence="1">The sequence shown here is derived from an EMBL/GenBank/DDBJ whole genome shotgun (WGS) entry which is preliminary data.</text>
</comment>
<evidence type="ECO:0000313" key="2">
    <source>
        <dbReference type="Proteomes" id="UP000192356"/>
    </source>
</evidence>
<gene>
    <name evidence="1" type="ORF">HERIO_461</name>
</gene>
<sequence>MIKTNFNDKLNNLIDFMSYYKLKVKAREIYNQLTNKTGDLLKFTGKYKNNLIRGELTNENKLNIFVRNQTEEYKINSLKDLK</sequence>
<dbReference type="VEuPathDB" id="MicrosporidiaDB:HERIO_461"/>
<keyword evidence="2" id="KW-1185">Reference proteome</keyword>
<organism evidence="1 2">
    <name type="scientific">Hepatospora eriocheir</name>
    <dbReference type="NCBI Taxonomy" id="1081669"/>
    <lineage>
        <taxon>Eukaryota</taxon>
        <taxon>Fungi</taxon>
        <taxon>Fungi incertae sedis</taxon>
        <taxon>Microsporidia</taxon>
        <taxon>Hepatosporidae</taxon>
        <taxon>Hepatospora</taxon>
    </lineage>
</organism>
<reference evidence="1 2" key="1">
    <citation type="journal article" date="2017" name="Environ. Microbiol.">
        <title>Decay of the glycolytic pathway and adaptation to intranuclear parasitism within Enterocytozoonidae microsporidia.</title>
        <authorList>
            <person name="Wiredu Boakye D."/>
            <person name="Jaroenlak P."/>
            <person name="Prachumwat A."/>
            <person name="Williams T.A."/>
            <person name="Bateman K.S."/>
            <person name="Itsathitphaisarn O."/>
            <person name="Sritunyalucksana K."/>
            <person name="Paszkiewicz K.H."/>
            <person name="Moore K.A."/>
            <person name="Stentiford G.D."/>
            <person name="Williams B.A."/>
        </authorList>
    </citation>
    <scope>NUCLEOTIDE SEQUENCE [LARGE SCALE GENOMIC DNA]</scope>
    <source>
        <strain evidence="1 2">GB1</strain>
    </source>
</reference>
<dbReference type="Proteomes" id="UP000192356">
    <property type="component" value="Unassembled WGS sequence"/>
</dbReference>
<dbReference type="EMBL" id="LVKB01000014">
    <property type="protein sequence ID" value="ORD97676.1"/>
    <property type="molecule type" value="Genomic_DNA"/>
</dbReference>